<gene>
    <name evidence="3" type="ORF">LY90DRAFT_208707</name>
</gene>
<evidence type="ECO:0000256" key="1">
    <source>
        <dbReference type="SAM" id="Coils"/>
    </source>
</evidence>
<evidence type="ECO:0000313" key="4">
    <source>
        <dbReference type="Proteomes" id="UP000193920"/>
    </source>
</evidence>
<dbReference type="EMBL" id="MCOG01000438">
    <property type="protein sequence ID" value="ORY06543.1"/>
    <property type="molecule type" value="Genomic_DNA"/>
</dbReference>
<dbReference type="STRING" id="1754190.A0A1Y1Z8G5"/>
<dbReference type="AlphaFoldDB" id="A0A1Y1Z8G5"/>
<keyword evidence="1" id="KW-0175">Coiled coil</keyword>
<proteinExistence type="predicted"/>
<accession>A0A1Y1Z8G5</accession>
<dbReference type="OrthoDB" id="10611720at2759"/>
<feature type="region of interest" description="Disordered" evidence="2">
    <location>
        <begin position="274"/>
        <end position="304"/>
    </location>
</feature>
<evidence type="ECO:0000313" key="3">
    <source>
        <dbReference type="EMBL" id="ORY06543.1"/>
    </source>
</evidence>
<dbReference type="Proteomes" id="UP000193920">
    <property type="component" value="Unassembled WGS sequence"/>
</dbReference>
<feature type="compositionally biased region" description="Polar residues" evidence="2">
    <location>
        <begin position="1"/>
        <end position="15"/>
    </location>
</feature>
<feature type="coiled-coil region" evidence="1">
    <location>
        <begin position="188"/>
        <end position="229"/>
    </location>
</feature>
<organism evidence="3 4">
    <name type="scientific">Neocallimastix californiae</name>
    <dbReference type="NCBI Taxonomy" id="1754190"/>
    <lineage>
        <taxon>Eukaryota</taxon>
        <taxon>Fungi</taxon>
        <taxon>Fungi incertae sedis</taxon>
        <taxon>Chytridiomycota</taxon>
        <taxon>Chytridiomycota incertae sedis</taxon>
        <taxon>Neocallimastigomycetes</taxon>
        <taxon>Neocallimastigales</taxon>
        <taxon>Neocallimastigaceae</taxon>
        <taxon>Neocallimastix</taxon>
    </lineage>
</organism>
<feature type="region of interest" description="Disordered" evidence="2">
    <location>
        <begin position="1"/>
        <end position="50"/>
    </location>
</feature>
<name>A0A1Y1Z8G5_9FUNG</name>
<evidence type="ECO:0000256" key="2">
    <source>
        <dbReference type="SAM" id="MobiDB-lite"/>
    </source>
</evidence>
<sequence length="386" mass="44330">MSSLKPPATSANINRTARRKQVNYSALYDNGKLSENSNNSNNNSYGSNTVNGTSTKSSIINNNSNNYLFNNVNNKNTFNSYNNSNNNNINNNNNNIINDNSINNTNGNNNRNLTRQYSINKSSSLLNNNLHYNEQQKKVTSGYNNYYDEQRSILKTNSYNNYGNYLNTSYNSSNQSTYSTQNSNSNQISELQKINKDLMKELEEVKNELIICQNENKKLKEINDKMEKKLVSFGSSEGLPKSFENISKSLEEIITKKNLLEKQLKDHGIEPIIYSEKQTSNEEDNKATEPSQKQEPQTEENNEKDIKFSIDNQRKKFEEECQLFTQSMSEKDDIINKLMSEIQSKTNIFTNLVNDAKNRDNKISDNKIVIIIVLIQIVMKIIKIQM</sequence>
<keyword evidence="4" id="KW-1185">Reference proteome</keyword>
<comment type="caution">
    <text evidence="3">The sequence shown here is derived from an EMBL/GenBank/DDBJ whole genome shotgun (WGS) entry which is preliminary data.</text>
</comment>
<feature type="compositionally biased region" description="Low complexity" evidence="2">
    <location>
        <begin position="30"/>
        <end position="50"/>
    </location>
</feature>
<protein>
    <submittedName>
        <fullName evidence="3">Uncharacterized protein</fullName>
    </submittedName>
</protein>
<reference evidence="3 4" key="1">
    <citation type="submission" date="2016-08" db="EMBL/GenBank/DDBJ databases">
        <title>A Parts List for Fungal Cellulosomes Revealed by Comparative Genomics.</title>
        <authorList>
            <consortium name="DOE Joint Genome Institute"/>
            <person name="Haitjema C.H."/>
            <person name="Gilmore S.P."/>
            <person name="Henske J.K."/>
            <person name="Solomon K.V."/>
            <person name="De Groot R."/>
            <person name="Kuo A."/>
            <person name="Mondo S.J."/>
            <person name="Salamov A.A."/>
            <person name="Labutti K."/>
            <person name="Zhao Z."/>
            <person name="Chiniquy J."/>
            <person name="Barry K."/>
            <person name="Brewer H.M."/>
            <person name="Purvine S.O."/>
            <person name="Wright A.T."/>
            <person name="Boxma B."/>
            <person name="Van Alen T."/>
            <person name="Hackstein J.H."/>
            <person name="Baker S.E."/>
            <person name="Grigoriev I.V."/>
            <person name="O'Malley M.A."/>
        </authorList>
    </citation>
    <scope>NUCLEOTIDE SEQUENCE [LARGE SCALE GENOMIC DNA]</scope>
    <source>
        <strain evidence="3 4">G1</strain>
    </source>
</reference>